<evidence type="ECO:0000313" key="2">
    <source>
        <dbReference type="WBParaSite" id="SPAL_0000380600.1"/>
    </source>
</evidence>
<sequence>MIYEGSCSFPNETRKMLKCKSLDGSKTYYIPQIVHDPVDLNIAIPFSRYQFPVKLGYCMTINKSQGQTLDKVGLLIDEMVIFSHGQLYVALSRVKTPNAIKKD</sequence>
<dbReference type="InterPro" id="IPR027417">
    <property type="entry name" value="P-loop_NTPase"/>
</dbReference>
<organism evidence="1 2">
    <name type="scientific">Strongyloides papillosus</name>
    <name type="common">Intestinal threadworm</name>
    <dbReference type="NCBI Taxonomy" id="174720"/>
    <lineage>
        <taxon>Eukaryota</taxon>
        <taxon>Metazoa</taxon>
        <taxon>Ecdysozoa</taxon>
        <taxon>Nematoda</taxon>
        <taxon>Chromadorea</taxon>
        <taxon>Rhabditida</taxon>
        <taxon>Tylenchina</taxon>
        <taxon>Panagrolaimomorpha</taxon>
        <taxon>Strongyloidoidea</taxon>
        <taxon>Strongyloididae</taxon>
        <taxon>Strongyloides</taxon>
    </lineage>
</organism>
<dbReference type="AlphaFoldDB" id="A0A0N5BCR1"/>
<dbReference type="PANTHER" id="PTHR23274">
    <property type="entry name" value="DNA HELICASE-RELATED"/>
    <property type="match status" value="1"/>
</dbReference>
<dbReference type="SUPFAM" id="SSF52540">
    <property type="entry name" value="P-loop containing nucleoside triphosphate hydrolases"/>
    <property type="match status" value="1"/>
</dbReference>
<keyword evidence="1" id="KW-1185">Reference proteome</keyword>
<dbReference type="WBParaSite" id="SPAL_0000380600.1">
    <property type="protein sequence ID" value="SPAL_0000380600.1"/>
    <property type="gene ID" value="SPAL_0000380600"/>
</dbReference>
<dbReference type="GO" id="GO:0005657">
    <property type="term" value="C:replication fork"/>
    <property type="evidence" value="ECO:0007669"/>
    <property type="project" value="TreeGrafter"/>
</dbReference>
<dbReference type="CDD" id="cd18809">
    <property type="entry name" value="SF1_C_RecD"/>
    <property type="match status" value="1"/>
</dbReference>
<accession>A0A0N5BCR1</accession>
<proteinExistence type="predicted"/>
<evidence type="ECO:0000313" key="1">
    <source>
        <dbReference type="Proteomes" id="UP000046392"/>
    </source>
</evidence>
<dbReference type="Proteomes" id="UP000046392">
    <property type="component" value="Unplaced"/>
</dbReference>
<dbReference type="STRING" id="174720.A0A0N5BCR1"/>
<dbReference type="GO" id="GO:0006260">
    <property type="term" value="P:DNA replication"/>
    <property type="evidence" value="ECO:0007669"/>
    <property type="project" value="TreeGrafter"/>
</dbReference>
<protein>
    <submittedName>
        <fullName evidence="2">ATP-dependent DNA helicase PIF1-like</fullName>
    </submittedName>
</protein>
<dbReference type="PANTHER" id="PTHR23274:SF51">
    <property type="entry name" value="OS03G0423850 PROTEIN"/>
    <property type="match status" value="1"/>
</dbReference>
<dbReference type="Gene3D" id="3.40.50.300">
    <property type="entry name" value="P-loop containing nucleotide triphosphate hydrolases"/>
    <property type="match status" value="1"/>
</dbReference>
<name>A0A0N5BCR1_STREA</name>
<reference evidence="2" key="1">
    <citation type="submission" date="2017-02" db="UniProtKB">
        <authorList>
            <consortium name="WormBaseParasite"/>
        </authorList>
    </citation>
    <scope>IDENTIFICATION</scope>
</reference>